<evidence type="ECO:0000259" key="7">
    <source>
        <dbReference type="Pfam" id="PF02753"/>
    </source>
</evidence>
<dbReference type="EMBL" id="LXEW01000042">
    <property type="protein sequence ID" value="OAT49113.1"/>
    <property type="molecule type" value="Genomic_DNA"/>
</dbReference>
<keyword evidence="5" id="KW-0143">Chaperone</keyword>
<evidence type="ECO:0000256" key="4">
    <source>
        <dbReference type="ARBA" id="ARBA00022764"/>
    </source>
</evidence>
<dbReference type="SUPFAM" id="SSF49584">
    <property type="entry name" value="Periplasmic chaperone C-domain"/>
    <property type="match status" value="1"/>
</dbReference>
<evidence type="ECO:0000313" key="9">
    <source>
        <dbReference type="Proteomes" id="UP000078224"/>
    </source>
</evidence>
<dbReference type="InterPro" id="IPR016147">
    <property type="entry name" value="Pili_assmbl_chaperone_N"/>
</dbReference>
<proteinExistence type="inferred from homology"/>
<comment type="caution">
    <text evidence="8">The sequence shown here is derived from an EMBL/GenBank/DDBJ whole genome shotgun (WGS) entry which is preliminary data.</text>
</comment>
<evidence type="ECO:0000259" key="6">
    <source>
        <dbReference type="Pfam" id="PF00345"/>
    </source>
</evidence>
<reference evidence="8 9" key="1">
    <citation type="submission" date="2016-04" db="EMBL/GenBank/DDBJ databases">
        <title>ATOL: Assembling a taxonomically balanced genome-scale reconstruction of the evolutionary history of the Enterobacteriaceae.</title>
        <authorList>
            <person name="Plunkett G.III."/>
            <person name="Neeno-Eckwall E.C."/>
            <person name="Glasner J.D."/>
            <person name="Perna N.T."/>
        </authorList>
    </citation>
    <scope>NUCLEOTIDE SEQUENCE [LARGE SCALE GENOMIC DNA]</scope>
    <source>
        <strain evidence="8 9">ATCC 35613</strain>
    </source>
</reference>
<dbReference type="Gene3D" id="2.60.40.10">
    <property type="entry name" value="Immunoglobulins"/>
    <property type="match status" value="2"/>
</dbReference>
<organism evidence="8 9">
    <name type="scientific">Providencia heimbachae ATCC 35613</name>
    <dbReference type="NCBI Taxonomy" id="1354272"/>
    <lineage>
        <taxon>Bacteria</taxon>
        <taxon>Pseudomonadati</taxon>
        <taxon>Pseudomonadota</taxon>
        <taxon>Gammaproteobacteria</taxon>
        <taxon>Enterobacterales</taxon>
        <taxon>Morganellaceae</taxon>
        <taxon>Providencia</taxon>
    </lineage>
</organism>
<sequence>MKKNYLLYFFALFFFLPILSIANTPTGFDFVLKRYVYNESDRGGISIDMVNGNQESYLMEAWVNNTDEDILLPKGNNTTESIPFIILPPLRKMDPGVGTSWNIRRISSQVNGIDIPKDRESLFWIGIRGIPSEEKEKSENNIHLNIVPTFYFKLLYRPKKIEELKTSKLAKEIKISTKNNTLIIENPTPFYFTFDYLKVSGSNIRNGEREITLTPFSTKKITLPNSTNGKIEWRFTDEYLMELTNESSN</sequence>
<keyword evidence="4" id="KW-0574">Periplasm</keyword>
<comment type="subcellular location">
    <subcellularLocation>
        <location evidence="1">Periplasm</location>
    </subcellularLocation>
</comment>
<dbReference type="InterPro" id="IPR001829">
    <property type="entry name" value="Pili_assmbl_chaperone_bac"/>
</dbReference>
<keyword evidence="9" id="KW-1185">Reference proteome</keyword>
<dbReference type="InterPro" id="IPR016148">
    <property type="entry name" value="Pili_assmbl_chaperone_C"/>
</dbReference>
<comment type="similarity">
    <text evidence="2">Belongs to the periplasmic pilus chaperone family.</text>
</comment>
<dbReference type="SUPFAM" id="SSF49354">
    <property type="entry name" value="PapD-like"/>
    <property type="match status" value="1"/>
</dbReference>
<dbReference type="RefSeq" id="WP_169817216.1">
    <property type="nucleotide sequence ID" value="NZ_LXEW01000042.1"/>
</dbReference>
<evidence type="ECO:0000313" key="8">
    <source>
        <dbReference type="EMBL" id="OAT49113.1"/>
    </source>
</evidence>
<dbReference type="PANTHER" id="PTHR30251">
    <property type="entry name" value="PILUS ASSEMBLY CHAPERONE"/>
    <property type="match status" value="1"/>
</dbReference>
<feature type="domain" description="Pili assembly chaperone N-terminal" evidence="6">
    <location>
        <begin position="34"/>
        <end position="161"/>
    </location>
</feature>
<dbReference type="PRINTS" id="PR00969">
    <property type="entry name" value="CHAPERONPILI"/>
</dbReference>
<dbReference type="PATRIC" id="fig|1354272.4.peg.3151"/>
<accession>A0A1B7JMG1</accession>
<dbReference type="InterPro" id="IPR013783">
    <property type="entry name" value="Ig-like_fold"/>
</dbReference>
<dbReference type="InterPro" id="IPR036316">
    <property type="entry name" value="Pili_assmbl_chap_C_dom_sf"/>
</dbReference>
<evidence type="ECO:0000256" key="2">
    <source>
        <dbReference type="ARBA" id="ARBA00007399"/>
    </source>
</evidence>
<dbReference type="Pfam" id="PF02753">
    <property type="entry name" value="PapD_C"/>
    <property type="match status" value="1"/>
</dbReference>
<evidence type="ECO:0000256" key="1">
    <source>
        <dbReference type="ARBA" id="ARBA00004418"/>
    </source>
</evidence>
<dbReference type="InterPro" id="IPR008962">
    <property type="entry name" value="PapD-like_sf"/>
</dbReference>
<feature type="domain" description="Pili assembly chaperone C-terminal" evidence="7">
    <location>
        <begin position="184"/>
        <end position="238"/>
    </location>
</feature>
<dbReference type="Proteomes" id="UP000078224">
    <property type="component" value="Unassembled WGS sequence"/>
</dbReference>
<evidence type="ECO:0000256" key="3">
    <source>
        <dbReference type="ARBA" id="ARBA00022729"/>
    </source>
</evidence>
<dbReference type="InterPro" id="IPR050643">
    <property type="entry name" value="Periplasmic_pilus_chap"/>
</dbReference>
<keyword evidence="3" id="KW-0732">Signal</keyword>
<protein>
    <submittedName>
        <fullName evidence="8">FimC family chaperone protein</fullName>
    </submittedName>
</protein>
<dbReference type="GO" id="GO:0071555">
    <property type="term" value="P:cell wall organization"/>
    <property type="evidence" value="ECO:0007669"/>
    <property type="project" value="InterPro"/>
</dbReference>
<evidence type="ECO:0000256" key="5">
    <source>
        <dbReference type="ARBA" id="ARBA00023186"/>
    </source>
</evidence>
<dbReference type="Pfam" id="PF00345">
    <property type="entry name" value="PapD_N"/>
    <property type="match status" value="1"/>
</dbReference>
<dbReference type="GO" id="GO:0030288">
    <property type="term" value="C:outer membrane-bounded periplasmic space"/>
    <property type="evidence" value="ECO:0007669"/>
    <property type="project" value="InterPro"/>
</dbReference>
<name>A0A1B7JMG1_9GAMM</name>
<dbReference type="PANTHER" id="PTHR30251:SF2">
    <property type="entry name" value="FIMBRIAL CHAPERONE YADV-RELATED"/>
    <property type="match status" value="1"/>
</dbReference>
<dbReference type="AlphaFoldDB" id="A0A1B7JMG1"/>
<gene>
    <name evidence="8" type="ORF">M998_3089</name>
</gene>